<dbReference type="EMBL" id="BORJ01000001">
    <property type="protein sequence ID" value="GIN94287.1"/>
    <property type="molecule type" value="Genomic_DNA"/>
</dbReference>
<sequence>MDKKNCICIAMKTLQKEQSIISGQHMEFQFVCMSTTTDTIPFMLFMKNNQKPLKAFTQCIVTPFFRLEKLDEETCCAELSLLEAIDMDGNPINSFDDDMYSLRKTKSCITVDLNCFCAINPLPPNLVNRPLLVIEPKY</sequence>
<accession>A0A429X082</accession>
<comment type="caution">
    <text evidence="2">The sequence shown here is derived from an EMBL/GenBank/DDBJ whole genome shotgun (WGS) entry which is preliminary data.</text>
</comment>
<reference evidence="2 3" key="1">
    <citation type="submission" date="2018-12" db="EMBL/GenBank/DDBJ databases">
        <authorList>
            <person name="Sun L."/>
            <person name="Chen Z."/>
        </authorList>
    </citation>
    <scope>NUCLEOTIDE SEQUENCE [LARGE SCALE GENOMIC DNA]</scope>
    <source>
        <strain evidence="2 3">LMG 29736</strain>
    </source>
</reference>
<proteinExistence type="predicted"/>
<dbReference type="OrthoDB" id="1655185at2"/>
<dbReference type="Proteomes" id="UP000287296">
    <property type="component" value="Unassembled WGS sequence"/>
</dbReference>
<name>A0A429X082_SIMTE</name>
<dbReference type="EMBL" id="QYTW02000056">
    <property type="protein sequence ID" value="RST56914.1"/>
    <property type="molecule type" value="Genomic_DNA"/>
</dbReference>
<dbReference type="InterPro" id="IPR019593">
    <property type="entry name" value="Spore_coat_protein_Z/Y"/>
</dbReference>
<organism evidence="2 3">
    <name type="scientific">Siminovitchia terrae</name>
    <name type="common">Bacillus terrae</name>
    <dbReference type="NCBI Taxonomy" id="1914933"/>
    <lineage>
        <taxon>Bacteria</taxon>
        <taxon>Bacillati</taxon>
        <taxon>Bacillota</taxon>
        <taxon>Bacilli</taxon>
        <taxon>Bacillales</taxon>
        <taxon>Bacillaceae</taxon>
        <taxon>Siminovitchia</taxon>
    </lineage>
</organism>
<dbReference type="Proteomes" id="UP000680670">
    <property type="component" value="Unassembled WGS sequence"/>
</dbReference>
<gene>
    <name evidence="1" type="primary">cotY</name>
    <name evidence="2" type="ORF">D5F11_025565</name>
    <name evidence="1" type="ORF">J6TS1_01570</name>
</gene>
<evidence type="ECO:0000313" key="1">
    <source>
        <dbReference type="EMBL" id="GIN94287.1"/>
    </source>
</evidence>
<dbReference type="AlphaFoldDB" id="A0A429X082"/>
<dbReference type="Pfam" id="PF10612">
    <property type="entry name" value="Spore-coat_CotZ"/>
    <property type="match status" value="1"/>
</dbReference>
<protein>
    <submittedName>
        <fullName evidence="1">Spore coat protein Y</fullName>
    </submittedName>
</protein>
<keyword evidence="1" id="KW-0167">Capsid protein</keyword>
<dbReference type="RefSeq" id="WP_120119602.1">
    <property type="nucleotide sequence ID" value="NZ_BORJ01000001.1"/>
</dbReference>
<evidence type="ECO:0000313" key="2">
    <source>
        <dbReference type="EMBL" id="RST56914.1"/>
    </source>
</evidence>
<reference evidence="1 4" key="2">
    <citation type="submission" date="2021-03" db="EMBL/GenBank/DDBJ databases">
        <title>Antimicrobial resistance genes in bacteria isolated from Japanese honey, and their potential for conferring macrolide and lincosamide resistance in the American foulbrood pathogen Paenibacillus larvae.</title>
        <authorList>
            <person name="Okamoto M."/>
            <person name="Kumagai M."/>
            <person name="Kanamori H."/>
            <person name="Takamatsu D."/>
        </authorList>
    </citation>
    <scope>NUCLEOTIDE SEQUENCE [LARGE SCALE GENOMIC DNA]</scope>
    <source>
        <strain evidence="1 4">J6TS1</strain>
    </source>
</reference>
<evidence type="ECO:0000313" key="3">
    <source>
        <dbReference type="Proteomes" id="UP000287296"/>
    </source>
</evidence>
<keyword evidence="4" id="KW-1185">Reference proteome</keyword>
<keyword evidence="1" id="KW-0946">Virion</keyword>
<evidence type="ECO:0000313" key="4">
    <source>
        <dbReference type="Proteomes" id="UP000680670"/>
    </source>
</evidence>